<feature type="domain" description="Ketosynthase family 3 (KS3)" evidence="11">
    <location>
        <begin position="11"/>
        <end position="434"/>
    </location>
</feature>
<dbReference type="Pfam" id="PF08659">
    <property type="entry name" value="KR"/>
    <property type="match status" value="1"/>
</dbReference>
<dbReference type="InterPro" id="IPR014030">
    <property type="entry name" value="Ketoacyl_synth_N"/>
</dbReference>
<dbReference type="InterPro" id="IPR013154">
    <property type="entry name" value="ADH-like_N"/>
</dbReference>
<dbReference type="InterPro" id="IPR016036">
    <property type="entry name" value="Malonyl_transacylase_ACP-bd"/>
</dbReference>
<dbReference type="SMART" id="SM00827">
    <property type="entry name" value="PKS_AT"/>
    <property type="match status" value="1"/>
</dbReference>
<protein>
    <submittedName>
        <fullName evidence="13">Type I polyketide synthase</fullName>
    </submittedName>
</protein>
<dbReference type="InterPro" id="IPR020807">
    <property type="entry name" value="PKS_DH"/>
</dbReference>
<dbReference type="InterPro" id="IPR042104">
    <property type="entry name" value="PKS_dehydratase_sf"/>
</dbReference>
<dbReference type="PROSITE" id="PS52019">
    <property type="entry name" value="PKS_MFAS_DH"/>
    <property type="match status" value="1"/>
</dbReference>
<feature type="domain" description="PKS/mFAS DH" evidence="12">
    <location>
        <begin position="913"/>
        <end position="1198"/>
    </location>
</feature>
<keyword evidence="2" id="KW-0596">Phosphopantetheine</keyword>
<dbReference type="InterPro" id="IPR014043">
    <property type="entry name" value="Acyl_transferase_dom"/>
</dbReference>
<evidence type="ECO:0000256" key="5">
    <source>
        <dbReference type="ARBA" id="ARBA00023194"/>
    </source>
</evidence>
<dbReference type="Gene3D" id="3.40.47.10">
    <property type="match status" value="1"/>
</dbReference>
<dbReference type="Pfam" id="PF02801">
    <property type="entry name" value="Ketoacyl-synt_C"/>
    <property type="match status" value="1"/>
</dbReference>
<dbReference type="Gene3D" id="3.10.129.110">
    <property type="entry name" value="Polyketide synthase dehydratase"/>
    <property type="match status" value="1"/>
</dbReference>
<dbReference type="Pfam" id="PF00109">
    <property type="entry name" value="ketoacyl-synt"/>
    <property type="match status" value="1"/>
</dbReference>
<accession>A0A0F6QCG2</accession>
<dbReference type="InterPro" id="IPR032821">
    <property type="entry name" value="PKS_assoc"/>
</dbReference>
<evidence type="ECO:0000256" key="1">
    <source>
        <dbReference type="ARBA" id="ARBA00004792"/>
    </source>
</evidence>
<dbReference type="InterPro" id="IPR018201">
    <property type="entry name" value="Ketoacyl_synth_AS"/>
</dbReference>
<dbReference type="GO" id="GO:0031177">
    <property type="term" value="F:phosphopantetheine binding"/>
    <property type="evidence" value="ECO:0007669"/>
    <property type="project" value="InterPro"/>
</dbReference>
<dbReference type="Pfam" id="PF14765">
    <property type="entry name" value="PS-DH"/>
    <property type="match status" value="1"/>
</dbReference>
<dbReference type="InterPro" id="IPR011032">
    <property type="entry name" value="GroES-like_sf"/>
</dbReference>
<evidence type="ECO:0000256" key="3">
    <source>
        <dbReference type="ARBA" id="ARBA00022553"/>
    </source>
</evidence>
<dbReference type="InterPro" id="IPR049900">
    <property type="entry name" value="PKS_mFAS_DH"/>
</dbReference>
<evidence type="ECO:0000259" key="10">
    <source>
        <dbReference type="PROSITE" id="PS50075"/>
    </source>
</evidence>
<keyword evidence="5" id="KW-0045">Antibiotic biosynthesis</keyword>
<dbReference type="SUPFAM" id="SSF53901">
    <property type="entry name" value="Thiolase-like"/>
    <property type="match status" value="1"/>
</dbReference>
<evidence type="ECO:0000256" key="4">
    <source>
        <dbReference type="ARBA" id="ARBA00022679"/>
    </source>
</evidence>
<dbReference type="GO" id="GO:0033068">
    <property type="term" value="P:macrolide biosynthetic process"/>
    <property type="evidence" value="ECO:0007669"/>
    <property type="project" value="UniProtKB-ARBA"/>
</dbReference>
<feature type="active site" description="Proton acceptor; for dehydratase activity" evidence="8">
    <location>
        <position position="944"/>
    </location>
</feature>
<dbReference type="Gene3D" id="3.30.70.3290">
    <property type="match status" value="1"/>
</dbReference>
<dbReference type="InterPro" id="IPR050091">
    <property type="entry name" value="PKS_NRPS_Biosynth_Enz"/>
</dbReference>
<dbReference type="Gene3D" id="3.40.50.720">
    <property type="entry name" value="NAD(P)-binding Rossmann-like Domain"/>
    <property type="match status" value="3"/>
</dbReference>
<dbReference type="InterPro" id="IPR057326">
    <property type="entry name" value="KR_dom"/>
</dbReference>
<dbReference type="Gene3D" id="3.40.366.10">
    <property type="entry name" value="Malonyl-Coenzyme A Acyl Carrier Protein, domain 2"/>
    <property type="match status" value="1"/>
</dbReference>
<dbReference type="SMART" id="SM00826">
    <property type="entry name" value="PKS_DH"/>
    <property type="match status" value="1"/>
</dbReference>
<feature type="region of interest" description="Disordered" evidence="9">
    <location>
        <begin position="2061"/>
        <end position="2098"/>
    </location>
</feature>
<evidence type="ECO:0000256" key="2">
    <source>
        <dbReference type="ARBA" id="ARBA00022450"/>
    </source>
</evidence>
<dbReference type="Pfam" id="PF00698">
    <property type="entry name" value="Acyl_transf_1"/>
    <property type="match status" value="1"/>
</dbReference>
<sequence>MADSSSDGRSTMPIAIVGIGCRFPGARGADEFWSLLRASRDVISEVPADRFDVDAFHEPGPVKPGKISTRYGGFLDHVDEFDAVFFGVAPKEAAHMDPQQRLLLETTYDALVDAGIAADTLAGSSTGVFVGQLTADYWDLLSRESDLDIYANTGTTRAVTSGRVSYAFDLRGPSLTLDTACSSALTAVHLACDSLRNGESSLALASGVNLVLQPEPSITFSQAGMLAPDGRCKFASPAADGFVRSDGIATVVLKRLDQAEADGDDIYAVVLGSAVTSDGEGSGYLLTPSVEGQERTLRSAYRNAGADPAAVGYVEAHGTGTAIGDRVELTALARVLGENRPAGEPCRVGSVKTNIGHTEATAGLAGLIKTALCLKHGRIPASLHADTLTDSVDWDELPLVVQREPVAWEARGPRLAGVSSFGISGTNAHVVLAEHTPAAPEAKETQPAPDAEDETGPVLLPLSTRGPAALRRAAADMADFLGPDGAGSAIPLRDIVATAATRRQHLDSRVAVVGGTHDQMAEALRAFHDGALPSGAGRAADDVEDKPVRTVFVFPGQGSQWVGMGRELLATSPAFRDALTRCDEAVRAETGWSVLDRIADDAPLTEIDVIQPTLWAMEVALAHLWRSWGVEPDAVVGHSMGEAAAACVSGALSVEDAAAVICRRSRLLRQVAGQGAMAFVELTAEEAEREIADHADRVSVAVINGPTSTVLAGDPGALEEILDRLKQRDVFGQPIKVDVASHSPQMDPLREQLLEELSFVRPRSGKVPLHSTVLDEVLDGSQLGTGYWALNLREPVRFGPVVQGLLNTGRTLFIEMSPHPVLVPAVLECLSLAGANAGVAVPSLRRDEPERATLLDAVATLYTAGVPVDWHGLGQEGSPVRLPKYPWQRGSHWYTPSRPVAMPLARGAAAPGHPLLGPRQTGGPDLVREGRLDLAGANAYLADHQVQGAALLPGTAYVEMMTAAAREACAPHRPALTELTCHRAMFLRPGEEPLVQVRITGAGSPDPRIEVRSSVDGEPMIVHATARILTDGPPRRPADDTLASRSAARERATDHWSGADFYADSARSGNIWGPAFQGITELWRRDGEALARVQTPPALPATGDAQIFHPALLDACAQVLSATVTGQDGAASEVFVLASMDRVSLYGSPQGPLWSHAVRTSRDDVSYVGDITVTDEDGTVLAELHGVRLRYLEREGVRPGDVRPRARRAGTPDDDRELSDWLYELDWRPAPRRAGGELPDGPWLVFADRHGIGTALAEQLTAAGRTCVRVSAGAGYRRLSDTAVELDPGSPDDYRRLLSELDQSAPWRLVHLWSLDDGPVHHACHDVLRLAQSSGWLRAGIAGYWLVTRGAQTAVDTDRVQAPAHGAVWGMARAMAREHPGWAVRLVDLGAADGADALLGELTEDGTEDQIALRSGTRLAARLVRRPWRRESRPSPVATGPSQNLRMSVEAPGVLGKLGFAPAERTAPGPAEVELRVDHVGLNYRDVLLALGALPDSAGAPLGLECSATVTAVGAEVTSVREGDEVVAVVEGGLAQYVRTSAHMVARRPAGLSAAEAATLPIALITAYHAMFDVAGLREGDRVLIHSATGGVGMAALQLARWKNLEIYATAGSPERRALLRAMGVRHVADSRSLAFADMVREATLGEGVHAVLNTLSGQEAISANLSLVASHGTYVELTKRDLYAGTPIDLRPLLRNVSFSVVDVVEMLQRRPRMVGEVLAKALRLVAAGELGPLPYRVFPAARAADAYREMAGARHTGKVLVALDGSEEQPRAEGPGGRRARTPAASGAEHPRISPDATYLVSGGLGGLGLEVAHWLADRGARELLLLGRTPLAADGSPDVRLEGLRSRGVRADYEALDVADEPALRDVVARRASAGRPPVRGVVHAAGVVLFKSLDETTREELTGSLRPKGDGALALHNVLDGAADGTSLDFFVLFSSGSSILASPLLGAYAAGNAALDSFARWRRQAGLHALSVNWGFWSEAGLAAKFDQEQGRPLAPAGIATFTPAQGLRILERLLAEDATEAMVMPADWERWATTYPEAASAALLTEVLGREVPTAVPTPPPADRHAPVAATAPHAEPQPRPGPEPAPGGRDMGEYLTRKIAEVLGLPLDQVSRNRPLNRQGMDSLMAVAVRTRVQEELGVTMSMAKMLGGQTISELAGELAADVTAGTGS</sequence>
<dbReference type="CDD" id="cd05195">
    <property type="entry name" value="enoyl_red"/>
    <property type="match status" value="1"/>
</dbReference>
<dbReference type="PANTHER" id="PTHR43775:SF37">
    <property type="entry name" value="SI:DKEY-61P9.11"/>
    <property type="match status" value="1"/>
</dbReference>
<keyword evidence="6" id="KW-0511">Multifunctional enzyme</keyword>
<dbReference type="PANTHER" id="PTHR43775">
    <property type="entry name" value="FATTY ACID SYNTHASE"/>
    <property type="match status" value="1"/>
</dbReference>
<dbReference type="Gene3D" id="3.90.180.10">
    <property type="entry name" value="Medium-chain alcohol dehydrogenases, catalytic domain"/>
    <property type="match status" value="1"/>
</dbReference>
<dbReference type="InterPro" id="IPR049551">
    <property type="entry name" value="PKS_DH_C"/>
</dbReference>
<evidence type="ECO:0000256" key="8">
    <source>
        <dbReference type="PROSITE-ProRule" id="PRU01363"/>
    </source>
</evidence>
<feature type="active site" description="Proton donor; for dehydratase activity" evidence="8">
    <location>
        <position position="1114"/>
    </location>
</feature>
<dbReference type="FunFam" id="3.40.366.10:FF:000002">
    <property type="entry name" value="Probable polyketide synthase 2"/>
    <property type="match status" value="1"/>
</dbReference>
<dbReference type="SMART" id="SM00822">
    <property type="entry name" value="PKS_KR"/>
    <property type="match status" value="1"/>
</dbReference>
<evidence type="ECO:0000259" key="11">
    <source>
        <dbReference type="PROSITE" id="PS52004"/>
    </source>
</evidence>
<dbReference type="CDD" id="cd00833">
    <property type="entry name" value="PKS"/>
    <property type="match status" value="1"/>
</dbReference>
<dbReference type="PROSITE" id="PS52004">
    <property type="entry name" value="KS3_2"/>
    <property type="match status" value="1"/>
</dbReference>
<dbReference type="InterPro" id="IPR013968">
    <property type="entry name" value="PKS_KR"/>
</dbReference>
<dbReference type="Pfam" id="PF16197">
    <property type="entry name" value="KAsynt_C_assoc"/>
    <property type="match status" value="1"/>
</dbReference>
<proteinExistence type="predicted"/>
<evidence type="ECO:0000256" key="9">
    <source>
        <dbReference type="SAM" id="MobiDB-lite"/>
    </source>
</evidence>
<feature type="region of interest" description="C-terminal hotdog fold" evidence="8">
    <location>
        <begin position="1053"/>
        <end position="1198"/>
    </location>
</feature>
<dbReference type="InterPro" id="IPR049552">
    <property type="entry name" value="PKS_DH_N"/>
</dbReference>
<gene>
    <name evidence="13" type="primary">dutG</name>
</gene>
<dbReference type="InterPro" id="IPR036291">
    <property type="entry name" value="NAD(P)-bd_dom_sf"/>
</dbReference>
<comment type="pathway">
    <text evidence="1">Antibiotic biosynthesis.</text>
</comment>
<feature type="region of interest" description="Disordered" evidence="9">
    <location>
        <begin position="1765"/>
        <end position="1795"/>
    </location>
</feature>
<dbReference type="SUPFAM" id="SSF52151">
    <property type="entry name" value="FabD/lysophospholipase-like"/>
    <property type="match status" value="1"/>
</dbReference>
<dbReference type="InterPro" id="IPR020843">
    <property type="entry name" value="ER"/>
</dbReference>
<dbReference type="InterPro" id="IPR049490">
    <property type="entry name" value="C883_1060-like_KR_N"/>
</dbReference>
<dbReference type="PROSITE" id="PS00606">
    <property type="entry name" value="KS3_1"/>
    <property type="match status" value="1"/>
</dbReference>
<evidence type="ECO:0000256" key="6">
    <source>
        <dbReference type="ARBA" id="ARBA00023268"/>
    </source>
</evidence>
<evidence type="ECO:0000313" key="13">
    <source>
        <dbReference type="EMBL" id="AKD43522.1"/>
    </source>
</evidence>
<dbReference type="InterPro" id="IPR016035">
    <property type="entry name" value="Acyl_Trfase/lysoPLipase"/>
</dbReference>
<dbReference type="SMART" id="SM00823">
    <property type="entry name" value="PKS_PP"/>
    <property type="match status" value="1"/>
</dbReference>
<dbReference type="FunFam" id="3.40.47.10:FF:000019">
    <property type="entry name" value="Polyketide synthase type I"/>
    <property type="match status" value="1"/>
</dbReference>
<keyword evidence="3" id="KW-0597">Phosphoprotein</keyword>
<dbReference type="InterPro" id="IPR036736">
    <property type="entry name" value="ACP-like_sf"/>
</dbReference>
<dbReference type="GO" id="GO:0005886">
    <property type="term" value="C:plasma membrane"/>
    <property type="evidence" value="ECO:0007669"/>
    <property type="project" value="TreeGrafter"/>
</dbReference>
<feature type="region of interest" description="N-terminal hotdog fold" evidence="8">
    <location>
        <begin position="913"/>
        <end position="1035"/>
    </location>
</feature>
<feature type="domain" description="Carrier" evidence="10">
    <location>
        <begin position="2096"/>
        <end position="2170"/>
    </location>
</feature>
<dbReference type="Pfam" id="PF21089">
    <property type="entry name" value="PKS_DH_N"/>
    <property type="match status" value="1"/>
</dbReference>
<dbReference type="InterPro" id="IPR016039">
    <property type="entry name" value="Thiolase-like"/>
</dbReference>
<dbReference type="InterPro" id="IPR020841">
    <property type="entry name" value="PKS_Beta-ketoAc_synthase_dom"/>
</dbReference>
<dbReference type="GO" id="GO:0004312">
    <property type="term" value="F:fatty acid synthase activity"/>
    <property type="evidence" value="ECO:0007669"/>
    <property type="project" value="TreeGrafter"/>
</dbReference>
<dbReference type="SUPFAM" id="SSF47336">
    <property type="entry name" value="ACP-like"/>
    <property type="match status" value="1"/>
</dbReference>
<dbReference type="Gene3D" id="1.10.1200.10">
    <property type="entry name" value="ACP-like"/>
    <property type="match status" value="1"/>
</dbReference>
<dbReference type="InterPro" id="IPR001227">
    <property type="entry name" value="Ac_transferase_dom_sf"/>
</dbReference>
<dbReference type="EMBL" id="KP710956">
    <property type="protein sequence ID" value="AKD43522.1"/>
    <property type="molecule type" value="Genomic_DNA"/>
</dbReference>
<dbReference type="Pfam" id="PF21394">
    <property type="entry name" value="Beta-ketacyl_N"/>
    <property type="match status" value="1"/>
</dbReference>
<dbReference type="SUPFAM" id="SSF55048">
    <property type="entry name" value="Probable ACP-binding domain of malonyl-CoA ACP transacylase"/>
    <property type="match status" value="1"/>
</dbReference>
<dbReference type="GO" id="GO:0016491">
    <property type="term" value="F:oxidoreductase activity"/>
    <property type="evidence" value="ECO:0007669"/>
    <property type="project" value="InterPro"/>
</dbReference>
<dbReference type="SMART" id="SM00829">
    <property type="entry name" value="PKS_ER"/>
    <property type="match status" value="1"/>
</dbReference>
<dbReference type="GO" id="GO:0005737">
    <property type="term" value="C:cytoplasm"/>
    <property type="evidence" value="ECO:0007669"/>
    <property type="project" value="TreeGrafter"/>
</dbReference>
<dbReference type="FunFam" id="3.40.50.720:FF:000209">
    <property type="entry name" value="Polyketide synthase Pks12"/>
    <property type="match status" value="1"/>
</dbReference>
<dbReference type="PROSITE" id="PS50075">
    <property type="entry name" value="CARRIER"/>
    <property type="match status" value="1"/>
</dbReference>
<evidence type="ECO:0000259" key="12">
    <source>
        <dbReference type="PROSITE" id="PS52019"/>
    </source>
</evidence>
<reference evidence="13" key="1">
    <citation type="submission" date="2015-01" db="EMBL/GenBank/DDBJ databases">
        <authorList>
            <person name="Wang S."/>
            <person name="Zhang S."/>
            <person name="Shao L."/>
            <person name="Yu D."/>
            <person name="Zhan J."/>
        </authorList>
    </citation>
    <scope>NUCLEOTIDE SEQUENCE</scope>
    <source>
        <strain evidence="13">NRRL B-5482</strain>
    </source>
</reference>
<dbReference type="Pfam" id="PF08240">
    <property type="entry name" value="ADH_N"/>
    <property type="match status" value="1"/>
</dbReference>
<dbReference type="InterPro" id="IPR014031">
    <property type="entry name" value="Ketoacyl_synth_C"/>
</dbReference>
<reference evidence="13" key="2">
    <citation type="submission" date="2015-04" db="EMBL/GenBank/DDBJ databases">
        <title>Identification and manipulation of the dutomycin biosynthetic gene cluster.</title>
        <authorList>
            <person name="Zhang Q."/>
            <person name="Skidmore C."/>
            <person name="Rasmussen M."/>
            <person name="Chang C.-W.T."/>
        </authorList>
    </citation>
    <scope>NUCLEOTIDE SEQUENCE</scope>
    <source>
        <strain evidence="13">NRRL B-5482</strain>
    </source>
</reference>
<dbReference type="SUPFAM" id="SSF51735">
    <property type="entry name" value="NAD(P)-binding Rossmann-fold domains"/>
    <property type="match status" value="3"/>
</dbReference>
<organism evidence="13">
    <name type="scientific">Streptomyces minoensis</name>
    <dbReference type="NCBI Taxonomy" id="67329"/>
    <lineage>
        <taxon>Bacteria</taxon>
        <taxon>Bacillati</taxon>
        <taxon>Actinomycetota</taxon>
        <taxon>Actinomycetes</taxon>
        <taxon>Kitasatosporales</taxon>
        <taxon>Streptomycetaceae</taxon>
        <taxon>Streptomyces</taxon>
    </lineage>
</organism>
<dbReference type="InterPro" id="IPR020806">
    <property type="entry name" value="PKS_PP-bd"/>
</dbReference>
<keyword evidence="7" id="KW-0012">Acyltransferase</keyword>
<feature type="region of interest" description="Disordered" evidence="9">
    <location>
        <begin position="1030"/>
        <end position="1051"/>
    </location>
</feature>
<dbReference type="GO" id="GO:0004315">
    <property type="term" value="F:3-oxoacyl-[acyl-carrier-protein] synthase activity"/>
    <property type="evidence" value="ECO:0007669"/>
    <property type="project" value="InterPro"/>
</dbReference>
<keyword evidence="4" id="KW-0808">Transferase</keyword>
<evidence type="ECO:0000256" key="7">
    <source>
        <dbReference type="ARBA" id="ARBA00023315"/>
    </source>
</evidence>
<feature type="compositionally biased region" description="Pro residues" evidence="9">
    <location>
        <begin position="2082"/>
        <end position="2092"/>
    </location>
</feature>
<dbReference type="SMART" id="SM00825">
    <property type="entry name" value="PKS_KS"/>
    <property type="match status" value="1"/>
</dbReference>
<dbReference type="InterPro" id="IPR009081">
    <property type="entry name" value="PP-bd_ACP"/>
</dbReference>
<name>A0A0F6QCG2_9ACTN</name>
<dbReference type="SMR" id="A0A0F6QCG2"/>
<dbReference type="GO" id="GO:0071770">
    <property type="term" value="P:DIM/DIP cell wall layer assembly"/>
    <property type="evidence" value="ECO:0007669"/>
    <property type="project" value="TreeGrafter"/>
</dbReference>
<dbReference type="Pfam" id="PF00550">
    <property type="entry name" value="PP-binding"/>
    <property type="match status" value="1"/>
</dbReference>
<dbReference type="Pfam" id="PF13602">
    <property type="entry name" value="ADH_zinc_N_2"/>
    <property type="match status" value="1"/>
</dbReference>
<dbReference type="SUPFAM" id="SSF50129">
    <property type="entry name" value="GroES-like"/>
    <property type="match status" value="1"/>
</dbReference>
<dbReference type="GO" id="GO:0006633">
    <property type="term" value="P:fatty acid biosynthetic process"/>
    <property type="evidence" value="ECO:0007669"/>
    <property type="project" value="InterPro"/>
</dbReference>